<keyword evidence="1" id="KW-0472">Membrane</keyword>
<dbReference type="STRING" id="121845.A0A1S3DAU7"/>
<dbReference type="RefSeq" id="XP_008478105.1">
    <property type="nucleotide sequence ID" value="XM_008479883.1"/>
</dbReference>
<dbReference type="GeneID" id="103514965"/>
<keyword evidence="1" id="KW-0812">Transmembrane</keyword>
<feature type="transmembrane region" description="Helical" evidence="1">
    <location>
        <begin position="53"/>
        <end position="71"/>
    </location>
</feature>
<organism evidence="2 3">
    <name type="scientific">Diaphorina citri</name>
    <name type="common">Asian citrus psyllid</name>
    <dbReference type="NCBI Taxonomy" id="121845"/>
    <lineage>
        <taxon>Eukaryota</taxon>
        <taxon>Metazoa</taxon>
        <taxon>Ecdysozoa</taxon>
        <taxon>Arthropoda</taxon>
        <taxon>Hexapoda</taxon>
        <taxon>Insecta</taxon>
        <taxon>Pterygota</taxon>
        <taxon>Neoptera</taxon>
        <taxon>Paraneoptera</taxon>
        <taxon>Hemiptera</taxon>
        <taxon>Sternorrhyncha</taxon>
        <taxon>Psylloidea</taxon>
        <taxon>Psyllidae</taxon>
        <taxon>Diaphorininae</taxon>
        <taxon>Diaphorina</taxon>
    </lineage>
</organism>
<protein>
    <submittedName>
        <fullName evidence="3">Piezo-type mechanosensitive ion channel component-like</fullName>
    </submittedName>
</protein>
<dbReference type="KEGG" id="dci:103514965"/>
<reference evidence="3" key="1">
    <citation type="submission" date="2025-08" db="UniProtKB">
        <authorList>
            <consortium name="RefSeq"/>
        </authorList>
    </citation>
    <scope>IDENTIFICATION</scope>
</reference>
<dbReference type="Proteomes" id="UP000079169">
    <property type="component" value="Unplaced"/>
</dbReference>
<dbReference type="PaxDb" id="121845-A0A1S3DAU7"/>
<dbReference type="AlphaFoldDB" id="A0A1S3DAU7"/>
<evidence type="ECO:0000256" key="1">
    <source>
        <dbReference type="SAM" id="Phobius"/>
    </source>
</evidence>
<gene>
    <name evidence="3" type="primary">LOC103514965</name>
</gene>
<evidence type="ECO:0000313" key="3">
    <source>
        <dbReference type="RefSeq" id="XP_008478105.1"/>
    </source>
</evidence>
<name>A0A1S3DAU7_DIACI</name>
<keyword evidence="2" id="KW-1185">Reference proteome</keyword>
<proteinExistence type="predicted"/>
<accession>A0A1S3DAU7</accession>
<evidence type="ECO:0000313" key="2">
    <source>
        <dbReference type="Proteomes" id="UP000079169"/>
    </source>
</evidence>
<sequence length="127" mass="14457">MLLKMIYQIEYIQHDEWNVTCTNSTPGPNKTYNSAEWLGFYKVSDSNTLAHLLRGYIAVIMVVTLNTVVCTRQKYKRHLKGRSLAREEIIGTRSGRDGLINKQFRACVPEHPKDILGWKSAGITSSL</sequence>
<keyword evidence="1" id="KW-1133">Transmembrane helix</keyword>